<evidence type="ECO:0000313" key="4">
    <source>
        <dbReference type="Proteomes" id="UP000006352"/>
    </source>
</evidence>
<dbReference type="InterPro" id="IPR051481">
    <property type="entry name" value="BTB-POZ/Galectin-3-binding"/>
</dbReference>
<feature type="region of interest" description="Disordered" evidence="1">
    <location>
        <begin position="169"/>
        <end position="229"/>
    </location>
</feature>
<sequence length="489" mass="54045">MTALNPPHILIARNSRGQGGANPSASLSSPAETHAAAAGILGSAGSPPRYLEEESDEMLSALSLDSDFEIDPTFTETNPFPGTIKIIVESIAFWAHKEVLYFASSFFQAALSGAWAETGRPQSVSSVITISQQPTVRGGPSKLEASPQMTFARAESDMDVEDVCIDSDLDTFEDGPVGRENARETSLTKLEGASAPSSNETSPVRSKGKQKYAVSRSQAKHHRKKKRPDAVILLKEERASTFHDFLKYVYPHLACTITWNNVEGLLNIAHRLHVSALEEECLTFLITHAAGRPLKAMSIAELFEREDLYCEASRFVLDNPEGWSEQELNSLSKETLLKLEKRRTWFLERVLKLGLVQVAKEYQCCATCPDPPTCARLLEEKWQQAYRAVNRFGPCQPSMVFRYLRTLEGISPPLSLTHLSCQTTAKAFIATLFDRMFSLGLRGSGTDIVPLGTLGTRVAAVSTGPRRHFLFCTLKNEQPPRGKRSRELV</sequence>
<protein>
    <recommendedName>
        <fullName evidence="2">BTB domain-containing protein</fullName>
    </recommendedName>
</protein>
<dbReference type="InterPro" id="IPR000210">
    <property type="entry name" value="BTB/POZ_dom"/>
</dbReference>
<gene>
    <name evidence="3" type="ORF">FIBRA_07267</name>
</gene>
<dbReference type="HOGENOM" id="CLU_027164_0_0_1"/>
<organism evidence="3 4">
    <name type="scientific">Fibroporia radiculosa</name>
    <dbReference type="NCBI Taxonomy" id="599839"/>
    <lineage>
        <taxon>Eukaryota</taxon>
        <taxon>Fungi</taxon>
        <taxon>Dikarya</taxon>
        <taxon>Basidiomycota</taxon>
        <taxon>Agaricomycotina</taxon>
        <taxon>Agaricomycetes</taxon>
        <taxon>Polyporales</taxon>
        <taxon>Fibroporiaceae</taxon>
        <taxon>Fibroporia</taxon>
    </lineage>
</organism>
<evidence type="ECO:0000313" key="3">
    <source>
        <dbReference type="EMBL" id="CCM05061.1"/>
    </source>
</evidence>
<name>J4IBQ3_9APHY</name>
<accession>J4IBQ3</accession>
<feature type="domain" description="BTB" evidence="2">
    <location>
        <begin position="82"/>
        <end position="289"/>
    </location>
</feature>
<dbReference type="GeneID" id="24099972"/>
<dbReference type="RefSeq" id="XP_012184344.1">
    <property type="nucleotide sequence ID" value="XM_012328954.1"/>
</dbReference>
<dbReference type="OrthoDB" id="2524557at2759"/>
<dbReference type="AlphaFoldDB" id="J4IBQ3"/>
<feature type="compositionally biased region" description="Basic residues" evidence="1">
    <location>
        <begin position="218"/>
        <end position="227"/>
    </location>
</feature>
<dbReference type="SUPFAM" id="SSF54695">
    <property type="entry name" value="POZ domain"/>
    <property type="match status" value="1"/>
</dbReference>
<dbReference type="Pfam" id="PF00651">
    <property type="entry name" value="BTB"/>
    <property type="match status" value="1"/>
</dbReference>
<dbReference type="STRING" id="599839.J4IBQ3"/>
<keyword evidence="4" id="KW-1185">Reference proteome</keyword>
<dbReference type="PANTHER" id="PTHR24410:SF23">
    <property type="entry name" value="BTB DOMAIN-CONTAINING PROTEIN-RELATED"/>
    <property type="match status" value="1"/>
</dbReference>
<proteinExistence type="predicted"/>
<evidence type="ECO:0000259" key="2">
    <source>
        <dbReference type="SMART" id="SM00225"/>
    </source>
</evidence>
<dbReference type="Gene3D" id="3.30.710.10">
    <property type="entry name" value="Potassium Channel Kv1.1, Chain A"/>
    <property type="match status" value="1"/>
</dbReference>
<dbReference type="PANTHER" id="PTHR24410">
    <property type="entry name" value="HL07962P-RELATED"/>
    <property type="match status" value="1"/>
</dbReference>
<dbReference type="EMBL" id="HE797178">
    <property type="protein sequence ID" value="CCM05061.1"/>
    <property type="molecule type" value="Genomic_DNA"/>
</dbReference>
<reference evidence="3 4" key="1">
    <citation type="journal article" date="2012" name="Appl. Environ. Microbiol.">
        <title>Short-read sequencing for genomic analysis of the brown rot fungus Fibroporia radiculosa.</title>
        <authorList>
            <person name="Tang J.D."/>
            <person name="Perkins A.D."/>
            <person name="Sonstegard T.S."/>
            <person name="Schroeder S.G."/>
            <person name="Burgess S.C."/>
            <person name="Diehl S.V."/>
        </authorList>
    </citation>
    <scope>NUCLEOTIDE SEQUENCE [LARGE SCALE GENOMIC DNA]</scope>
    <source>
        <strain evidence="3 4">TFFH 294</strain>
    </source>
</reference>
<dbReference type="InParanoid" id="J4IBQ3"/>
<evidence type="ECO:0000256" key="1">
    <source>
        <dbReference type="SAM" id="MobiDB-lite"/>
    </source>
</evidence>
<dbReference type="Proteomes" id="UP000006352">
    <property type="component" value="Unassembled WGS sequence"/>
</dbReference>
<dbReference type="SMART" id="SM00225">
    <property type="entry name" value="BTB"/>
    <property type="match status" value="1"/>
</dbReference>
<dbReference type="InterPro" id="IPR011333">
    <property type="entry name" value="SKP1/BTB/POZ_sf"/>
</dbReference>
<feature type="compositionally biased region" description="Polar residues" evidence="1">
    <location>
        <begin position="195"/>
        <end position="204"/>
    </location>
</feature>